<dbReference type="EC" id="2.-.-.-" evidence="2"/>
<evidence type="ECO:0000259" key="1">
    <source>
        <dbReference type="PROSITE" id="PS51186"/>
    </source>
</evidence>
<reference evidence="3" key="1">
    <citation type="submission" date="2023-06" db="EMBL/GenBank/DDBJ databases">
        <title>Identification and characterization of horizontal gene transfer across gut microbiota members of farm animals based on homology search.</title>
        <authorList>
            <person name="Zeman M."/>
            <person name="Kubasova T."/>
            <person name="Jahodarova E."/>
            <person name="Nykrynova M."/>
            <person name="Rychlik I."/>
        </authorList>
    </citation>
    <scope>NUCLEOTIDE SEQUENCE [LARGE SCALE GENOMIC DNA]</scope>
    <source>
        <strain evidence="3">ET341</strain>
    </source>
</reference>
<dbReference type="SUPFAM" id="SSF55729">
    <property type="entry name" value="Acyl-CoA N-acyltransferases (Nat)"/>
    <property type="match status" value="1"/>
</dbReference>
<dbReference type="PANTHER" id="PTHR43415">
    <property type="entry name" value="SPERMIDINE N(1)-ACETYLTRANSFERASE"/>
    <property type="match status" value="1"/>
</dbReference>
<gene>
    <name evidence="2" type="ORF">QUV98_10815</name>
</gene>
<dbReference type="RefSeq" id="WP_289528225.1">
    <property type="nucleotide sequence ID" value="NZ_JAUDCK010000058.1"/>
</dbReference>
<sequence length="188" mass="22008">MEREIIYQKDGYILRLTQKEDAMEYYENNFNPIDPDIVRLTGSQSSYTQDEVVNFFISCIDAKDRYDFVLIDPEGHIVGESVINEIDYELKSANFRIAIFHHQARGQGIGTWMIDQTLSFAFDVLKLHRISLDVFSFNKRAIHTYEKVGFKHEGVLRDAIKDGNQYADDILMSILEDEWRKMKSQKHS</sequence>
<dbReference type="PROSITE" id="PS51186">
    <property type="entry name" value="GNAT"/>
    <property type="match status" value="1"/>
</dbReference>
<dbReference type="CDD" id="cd04301">
    <property type="entry name" value="NAT_SF"/>
    <property type="match status" value="1"/>
</dbReference>
<dbReference type="GO" id="GO:0016740">
    <property type="term" value="F:transferase activity"/>
    <property type="evidence" value="ECO:0007669"/>
    <property type="project" value="UniProtKB-KW"/>
</dbReference>
<keyword evidence="2" id="KW-0808">Transferase</keyword>
<name>A0ABT7UKY8_9FIRM</name>
<dbReference type="Gene3D" id="3.40.630.30">
    <property type="match status" value="1"/>
</dbReference>
<dbReference type="EMBL" id="JAUDCK010000058">
    <property type="protein sequence ID" value="MDM8196807.1"/>
    <property type="molecule type" value="Genomic_DNA"/>
</dbReference>
<feature type="domain" description="N-acetyltransferase" evidence="1">
    <location>
        <begin position="12"/>
        <end position="177"/>
    </location>
</feature>
<keyword evidence="3" id="KW-1185">Reference proteome</keyword>
<dbReference type="Proteomes" id="UP001529275">
    <property type="component" value="Unassembled WGS sequence"/>
</dbReference>
<dbReference type="Pfam" id="PF13302">
    <property type="entry name" value="Acetyltransf_3"/>
    <property type="match status" value="1"/>
</dbReference>
<protein>
    <submittedName>
        <fullName evidence="2">GNAT family protein</fullName>
        <ecNumber evidence="2">2.-.-.-</ecNumber>
    </submittedName>
</protein>
<dbReference type="PANTHER" id="PTHR43415:SF3">
    <property type="entry name" value="GNAT-FAMILY ACETYLTRANSFERASE"/>
    <property type="match status" value="1"/>
</dbReference>
<dbReference type="InterPro" id="IPR016181">
    <property type="entry name" value="Acyl_CoA_acyltransferase"/>
</dbReference>
<organism evidence="2 3">
    <name type="scientific">Massilimicrobiota timonensis</name>
    <dbReference type="NCBI Taxonomy" id="1776392"/>
    <lineage>
        <taxon>Bacteria</taxon>
        <taxon>Bacillati</taxon>
        <taxon>Bacillota</taxon>
        <taxon>Erysipelotrichia</taxon>
        <taxon>Erysipelotrichales</taxon>
        <taxon>Erysipelotrichaceae</taxon>
        <taxon>Massilimicrobiota</taxon>
    </lineage>
</organism>
<dbReference type="InterPro" id="IPR000182">
    <property type="entry name" value="GNAT_dom"/>
</dbReference>
<proteinExistence type="predicted"/>
<accession>A0ABT7UKY8</accession>
<evidence type="ECO:0000313" key="2">
    <source>
        <dbReference type="EMBL" id="MDM8196807.1"/>
    </source>
</evidence>
<comment type="caution">
    <text evidence="2">The sequence shown here is derived from an EMBL/GenBank/DDBJ whole genome shotgun (WGS) entry which is preliminary data.</text>
</comment>
<evidence type="ECO:0000313" key="3">
    <source>
        <dbReference type="Proteomes" id="UP001529275"/>
    </source>
</evidence>